<name>A0ABD5PE99_9EURY</name>
<dbReference type="GO" id="GO:0016787">
    <property type="term" value="F:hydrolase activity"/>
    <property type="evidence" value="ECO:0007669"/>
    <property type="project" value="UniProtKB-KW"/>
</dbReference>
<dbReference type="Gene3D" id="3.40.1350.10">
    <property type="match status" value="1"/>
</dbReference>
<organism evidence="2 3">
    <name type="scientific">Halobium salinum</name>
    <dbReference type="NCBI Taxonomy" id="1364940"/>
    <lineage>
        <taxon>Archaea</taxon>
        <taxon>Methanobacteriati</taxon>
        <taxon>Methanobacteriota</taxon>
        <taxon>Stenosarchaea group</taxon>
        <taxon>Halobacteria</taxon>
        <taxon>Halobacteriales</taxon>
        <taxon>Haloferacaceae</taxon>
        <taxon>Halobium</taxon>
    </lineage>
</organism>
<dbReference type="EMBL" id="JBHSDS010000008">
    <property type="protein sequence ID" value="MFC4359250.1"/>
    <property type="molecule type" value="Genomic_DNA"/>
</dbReference>
<dbReference type="GO" id="GO:0004519">
    <property type="term" value="F:endonuclease activity"/>
    <property type="evidence" value="ECO:0007669"/>
    <property type="project" value="UniProtKB-KW"/>
</dbReference>
<dbReference type="SUPFAM" id="SSF52980">
    <property type="entry name" value="Restriction endonuclease-like"/>
    <property type="match status" value="1"/>
</dbReference>
<dbReference type="InterPro" id="IPR011856">
    <property type="entry name" value="tRNA_endonuc-like_dom_sf"/>
</dbReference>
<keyword evidence="2" id="KW-0540">Nuclease</keyword>
<dbReference type="InterPro" id="IPR011335">
    <property type="entry name" value="Restrct_endonuc-II-like"/>
</dbReference>
<evidence type="ECO:0000313" key="3">
    <source>
        <dbReference type="Proteomes" id="UP001595921"/>
    </source>
</evidence>
<dbReference type="EC" id="3.1.21.-" evidence="2"/>
<protein>
    <submittedName>
        <fullName evidence="2">Restriction endonuclease</fullName>
        <ecNumber evidence="2">3.1.21.-</ecNumber>
    </submittedName>
</protein>
<dbReference type="InterPro" id="IPR007560">
    <property type="entry name" value="Restrct_endonuc_IV_Mrr"/>
</dbReference>
<keyword evidence="3" id="KW-1185">Reference proteome</keyword>
<reference evidence="2 3" key="1">
    <citation type="journal article" date="2019" name="Int. J. Syst. Evol. Microbiol.">
        <title>The Global Catalogue of Microorganisms (GCM) 10K type strain sequencing project: providing services to taxonomists for standard genome sequencing and annotation.</title>
        <authorList>
            <consortium name="The Broad Institute Genomics Platform"/>
            <consortium name="The Broad Institute Genome Sequencing Center for Infectious Disease"/>
            <person name="Wu L."/>
            <person name="Ma J."/>
        </authorList>
    </citation>
    <scope>NUCLEOTIDE SEQUENCE [LARGE SCALE GENOMIC DNA]</scope>
    <source>
        <strain evidence="2 3">CGMCC 1.12553</strain>
    </source>
</reference>
<comment type="caution">
    <text evidence="2">The sequence shown here is derived from an EMBL/GenBank/DDBJ whole genome shotgun (WGS) entry which is preliminary data.</text>
</comment>
<sequence length="276" mass="31301">MTDDIPTDFDGLDCKKYEKLVAGLIAGKLKHADNDYKVTHDEKNFEYEFHTKQIDVLVEDSDGTTTLIECKFQKDRIEQDVLASFGFYLDHSEADKGVLVAKNGFQTGAKKIAKGMGVRLLVLESIQGYEKELPIDEISISLQYPEFRHRIVVDNPQTDSWSRLRDIPKVRADQVLIRSSEGTALRKTVREWADEQAREFGPGERDLDGQTVRVDGELRELLLIKSGRNPNSPIESTHWIDLADHVDLRISDALSDGVQYGTFDEARESLSLVEME</sequence>
<gene>
    <name evidence="2" type="ORF">ACFO0N_14990</name>
</gene>
<dbReference type="Pfam" id="PF04471">
    <property type="entry name" value="Mrr_cat"/>
    <property type="match status" value="1"/>
</dbReference>
<dbReference type="RefSeq" id="WP_267622870.1">
    <property type="nucleotide sequence ID" value="NZ_JAODIW010000006.1"/>
</dbReference>
<proteinExistence type="predicted"/>
<keyword evidence="2" id="KW-0378">Hydrolase</keyword>
<evidence type="ECO:0000259" key="1">
    <source>
        <dbReference type="Pfam" id="PF04471"/>
    </source>
</evidence>
<dbReference type="Proteomes" id="UP001595921">
    <property type="component" value="Unassembled WGS sequence"/>
</dbReference>
<dbReference type="AlphaFoldDB" id="A0ABD5PE99"/>
<feature type="domain" description="Restriction endonuclease type IV Mrr" evidence="1">
    <location>
        <begin position="52"/>
        <end position="122"/>
    </location>
</feature>
<accession>A0ABD5PE99</accession>
<keyword evidence="2" id="KW-0255">Endonuclease</keyword>
<evidence type="ECO:0000313" key="2">
    <source>
        <dbReference type="EMBL" id="MFC4359250.1"/>
    </source>
</evidence>